<dbReference type="EMBL" id="BPWL01000003">
    <property type="protein sequence ID" value="GJJ08602.1"/>
    <property type="molecule type" value="Genomic_DNA"/>
</dbReference>
<feature type="compositionally biased region" description="Polar residues" evidence="4">
    <location>
        <begin position="516"/>
        <end position="529"/>
    </location>
</feature>
<evidence type="ECO:0000313" key="6">
    <source>
        <dbReference type="EMBL" id="GJJ08602.1"/>
    </source>
</evidence>
<dbReference type="InterPro" id="IPR033140">
    <property type="entry name" value="Lipase_GDXG_put_SER_AS"/>
</dbReference>
<dbReference type="PANTHER" id="PTHR48081">
    <property type="entry name" value="AB HYDROLASE SUPERFAMILY PROTEIN C4A8.06C"/>
    <property type="match status" value="1"/>
</dbReference>
<evidence type="ECO:0000256" key="2">
    <source>
        <dbReference type="ARBA" id="ARBA00022801"/>
    </source>
</evidence>
<dbReference type="AlphaFoldDB" id="A0AAV5A4P7"/>
<evidence type="ECO:0000256" key="3">
    <source>
        <dbReference type="PROSITE-ProRule" id="PRU10038"/>
    </source>
</evidence>
<evidence type="ECO:0000259" key="5">
    <source>
        <dbReference type="Pfam" id="PF07859"/>
    </source>
</evidence>
<organism evidence="6 7">
    <name type="scientific">Clathrus columnatus</name>
    <dbReference type="NCBI Taxonomy" id="1419009"/>
    <lineage>
        <taxon>Eukaryota</taxon>
        <taxon>Fungi</taxon>
        <taxon>Dikarya</taxon>
        <taxon>Basidiomycota</taxon>
        <taxon>Agaricomycotina</taxon>
        <taxon>Agaricomycetes</taxon>
        <taxon>Phallomycetidae</taxon>
        <taxon>Phallales</taxon>
        <taxon>Clathraceae</taxon>
        <taxon>Clathrus</taxon>
    </lineage>
</organism>
<dbReference type="InterPro" id="IPR013094">
    <property type="entry name" value="AB_hydrolase_3"/>
</dbReference>
<feature type="domain" description="Alpha/beta hydrolase fold-3" evidence="5">
    <location>
        <begin position="205"/>
        <end position="259"/>
    </location>
</feature>
<gene>
    <name evidence="6" type="ORF">Clacol_002821</name>
</gene>
<dbReference type="Proteomes" id="UP001050691">
    <property type="component" value="Unassembled WGS sequence"/>
</dbReference>
<dbReference type="Pfam" id="PF07859">
    <property type="entry name" value="Abhydrolase_3"/>
    <property type="match status" value="1"/>
</dbReference>
<protein>
    <recommendedName>
        <fullName evidence="5">Alpha/beta hydrolase fold-3 domain-containing protein</fullName>
    </recommendedName>
</protein>
<evidence type="ECO:0000256" key="4">
    <source>
        <dbReference type="SAM" id="MobiDB-lite"/>
    </source>
</evidence>
<keyword evidence="7" id="KW-1185">Reference proteome</keyword>
<accession>A0AAV5A4P7</accession>
<dbReference type="PANTHER" id="PTHR48081:SF5">
    <property type="entry name" value="ALPHA_BETA HYDROLASE FOLD-3 DOMAIN-CONTAINING PROTEIN"/>
    <property type="match status" value="1"/>
</dbReference>
<keyword evidence="2" id="KW-0378">Hydrolase</keyword>
<comment type="similarity">
    <text evidence="1">Belongs to the 'GDXG' lipolytic enzyme family.</text>
</comment>
<feature type="region of interest" description="Disordered" evidence="4">
    <location>
        <begin position="508"/>
        <end position="535"/>
    </location>
</feature>
<evidence type="ECO:0000256" key="1">
    <source>
        <dbReference type="ARBA" id="ARBA00010515"/>
    </source>
</evidence>
<dbReference type="InterPro" id="IPR050300">
    <property type="entry name" value="GDXG_lipolytic_enzyme"/>
</dbReference>
<feature type="active site" evidence="3">
    <location>
        <position position="216"/>
    </location>
</feature>
<dbReference type="GO" id="GO:0016787">
    <property type="term" value="F:hydrolase activity"/>
    <property type="evidence" value="ECO:0007669"/>
    <property type="project" value="UniProtKB-KW"/>
</dbReference>
<name>A0AAV5A4P7_9AGAM</name>
<reference evidence="6" key="1">
    <citation type="submission" date="2021-10" db="EMBL/GenBank/DDBJ databases">
        <title>De novo Genome Assembly of Clathrus columnatus (Basidiomycota, Fungi) Using Illumina and Nanopore Sequence Data.</title>
        <authorList>
            <person name="Ogiso-Tanaka E."/>
            <person name="Itagaki H."/>
            <person name="Hosoya T."/>
            <person name="Hosaka K."/>
        </authorList>
    </citation>
    <scope>NUCLEOTIDE SEQUENCE</scope>
    <source>
        <strain evidence="6">MO-923</strain>
    </source>
</reference>
<dbReference type="Gene3D" id="3.40.50.1820">
    <property type="entry name" value="alpha/beta hydrolase"/>
    <property type="match status" value="2"/>
</dbReference>
<sequence length="779" mass="87338">MPNLLTAEAGLKLGPVVLETFFRHYLERHHVNDKNEGTSSQEDMTRKKDLLWHEAFQIVKSFLNQASRHTVEELQEFSNARIPAPPWIFVQRILIPRTVCDNAAIHLIKSFGGEEITSSVVGGTKWWQVRGLDGVDCQWICQKSHIQSRRRHLKQRTSRLGMNNESGTSVEPESIAYMDNTRCILYAHGDLYLLEPPPGAHHAPLRPESIIIAGDSAGGGLCLALLQIIRDTGLPRPSGAVLISPWCDLTHSFPSTMENTASDIIPPYGLCFHKPSVLWPPPPVDMTSEIRSEVRERFQTIFKQVVKTASQWRGQITSLQGHHPVSANSKEVPFESADGTGMSAHLPGPQVKDAVTGQIRPLNVAGKLPLPWEPEDSFFVSVDGQKLNMNRQIQLYCPNNLLIHPLISPVLGYLGGLPPLFIIAGEKEVLKDEIIYLAHKAAHPHKYVIHEDAQRIYPNYRQLTMSPTFVHLQIYDGNAKYCYRAVAEFIKHFATADDPFPLDSQISAPDSPIPAPTSSLSSAITSQGPRLSPGPRRHRSLLSLMGISHRKAAIISSLGDDMALPRTKAELPRTAGDAFFYRNIKEKLVPGNIICERVTIHGATHPWNPRDKSNILDFPVDNLGVINEPAARRFLSGQAKWKERFGSLTEKIDSERRKNLLLAKCEAIKTLDQFQGRLLQNEYNNKVRNLNDDFKTWVWSWAVDGERPPASSIVSRRDTAEARLLARIADQSVEQQESKLSGNRLWTVLANFLTNRLSDDKDMEDVAEQSEKKTKVKIS</sequence>
<dbReference type="PROSITE" id="PS01174">
    <property type="entry name" value="LIPASE_GDXG_SER"/>
    <property type="match status" value="1"/>
</dbReference>
<comment type="caution">
    <text evidence="6">The sequence shown here is derived from an EMBL/GenBank/DDBJ whole genome shotgun (WGS) entry which is preliminary data.</text>
</comment>
<proteinExistence type="inferred from homology"/>
<evidence type="ECO:0000313" key="7">
    <source>
        <dbReference type="Proteomes" id="UP001050691"/>
    </source>
</evidence>
<dbReference type="InterPro" id="IPR029058">
    <property type="entry name" value="AB_hydrolase_fold"/>
</dbReference>
<dbReference type="SUPFAM" id="SSF53474">
    <property type="entry name" value="alpha/beta-Hydrolases"/>
    <property type="match status" value="1"/>
</dbReference>